<gene>
    <name evidence="1" type="ORF">BECKH772A_GA0070896_102673</name>
</gene>
<proteinExistence type="predicted"/>
<dbReference type="AlphaFoldDB" id="A0A450VC71"/>
<sequence length="84" mass="9349">MGKLKGCIRTAENNGFGKSCIRGSHPLPIPLDLLYPVLTLSLRPLVAVETVKVFLNRFLDSTPKSNNWINSSFAHFISQFGKFV</sequence>
<evidence type="ECO:0000313" key="1">
    <source>
        <dbReference type="EMBL" id="VFK02364.1"/>
    </source>
</evidence>
<name>A0A450VC71_9GAMM</name>
<protein>
    <submittedName>
        <fullName evidence="1">Uncharacterized protein</fullName>
    </submittedName>
</protein>
<organism evidence="1">
    <name type="scientific">Candidatus Kentrum eta</name>
    <dbReference type="NCBI Taxonomy" id="2126337"/>
    <lineage>
        <taxon>Bacteria</taxon>
        <taxon>Pseudomonadati</taxon>
        <taxon>Pseudomonadota</taxon>
        <taxon>Gammaproteobacteria</taxon>
        <taxon>Candidatus Kentrum</taxon>
    </lineage>
</organism>
<accession>A0A450VC71</accession>
<dbReference type="EMBL" id="CAADFG010000267">
    <property type="protein sequence ID" value="VFK02364.1"/>
    <property type="molecule type" value="Genomic_DNA"/>
</dbReference>
<reference evidence="1" key="1">
    <citation type="submission" date="2019-02" db="EMBL/GenBank/DDBJ databases">
        <authorList>
            <person name="Gruber-Vodicka R. H."/>
            <person name="Seah K. B. B."/>
        </authorList>
    </citation>
    <scope>NUCLEOTIDE SEQUENCE</scope>
    <source>
        <strain evidence="1">BECK_SA2B15</strain>
    </source>
</reference>